<proteinExistence type="predicted"/>
<dbReference type="InterPro" id="IPR001584">
    <property type="entry name" value="Integrase_cat-core"/>
</dbReference>
<comment type="caution">
    <text evidence="2">The sequence shown here is derived from an EMBL/GenBank/DDBJ whole genome shotgun (WGS) entry which is preliminary data.</text>
</comment>
<dbReference type="GO" id="GO:0015074">
    <property type="term" value="P:DNA integration"/>
    <property type="evidence" value="ECO:0007669"/>
    <property type="project" value="InterPro"/>
</dbReference>
<evidence type="ECO:0000259" key="1">
    <source>
        <dbReference type="PROSITE" id="PS50994"/>
    </source>
</evidence>
<dbReference type="PROSITE" id="PS50994">
    <property type="entry name" value="INTEGRASE"/>
    <property type="match status" value="1"/>
</dbReference>
<sequence length="495" mass="56710">METDEPQLPFSDPIQQRYELIRPLLLDPERTATQRAQETGTHPETVGHLKRRFAQQGMLGLLPATQEVQPVRRSLRVPDVVVHELQRLKGLYTGFGARELARILFHTTMHRLTGQTARRLWERLQLAAPPPRPLLDYHSHPARTQARQEVITLYAQGWSKRSISQFLQVSRPTINLWLTRFERDNAASLADHSSAPHTPVRKVWLPVRLEIYHLQKRHPDAGGFRLWSLRGKTDLSVRTVERIMALNRQVYTDIPGTERLHAAPVPPQPHPFKATAAHEYWFIDGRMMDFALQGHRWWSLIILDGYSRTMLAGAIAPSEASWVALTVLYTACQRYGLPVHLISDSGGAFISDAFEGVCTRLGIDHRTIVSTQGQSYMNLMETHFHMQRRWYDYQLALSETPQELDAAHQRFLALYNSTAHYGLLQEQFASPIPLHVLGASKGRWVPPQELTRKFAHALFIRTTNRYGCVTLHRSHFYVDQGLPQAPVLLWVAGEE</sequence>
<evidence type="ECO:0000313" key="3">
    <source>
        <dbReference type="Proteomes" id="UP000567293"/>
    </source>
</evidence>
<dbReference type="EMBL" id="JACDQQ010000476">
    <property type="protein sequence ID" value="MBA0084324.1"/>
    <property type="molecule type" value="Genomic_DNA"/>
</dbReference>
<dbReference type="SUPFAM" id="SSF53098">
    <property type="entry name" value="Ribonuclease H-like"/>
    <property type="match status" value="1"/>
</dbReference>
<organism evidence="2 3">
    <name type="scientific">Candidatus Acidiferrum panamense</name>
    <dbReference type="NCBI Taxonomy" id="2741543"/>
    <lineage>
        <taxon>Bacteria</taxon>
        <taxon>Pseudomonadati</taxon>
        <taxon>Acidobacteriota</taxon>
        <taxon>Terriglobia</taxon>
        <taxon>Candidatus Acidiferrales</taxon>
        <taxon>Candidatus Acidiferrum</taxon>
    </lineage>
</organism>
<dbReference type="InterPro" id="IPR012337">
    <property type="entry name" value="RNaseH-like_sf"/>
</dbReference>
<evidence type="ECO:0000313" key="2">
    <source>
        <dbReference type="EMBL" id="MBA0084324.1"/>
    </source>
</evidence>
<reference evidence="2" key="1">
    <citation type="submission" date="2020-06" db="EMBL/GenBank/DDBJ databases">
        <title>Legume-microbial interactions unlock mineral nutrients during tropical forest succession.</title>
        <authorList>
            <person name="Epihov D.Z."/>
        </authorList>
    </citation>
    <scope>NUCLEOTIDE SEQUENCE [LARGE SCALE GENOMIC DNA]</scope>
    <source>
        <strain evidence="2">Pan2503</strain>
    </source>
</reference>
<dbReference type="Pfam" id="PF00665">
    <property type="entry name" value="rve"/>
    <property type="match status" value="1"/>
</dbReference>
<accession>A0A7V8NMZ0</accession>
<dbReference type="Proteomes" id="UP000567293">
    <property type="component" value="Unassembled WGS sequence"/>
</dbReference>
<dbReference type="Pfam" id="PF13384">
    <property type="entry name" value="HTH_23"/>
    <property type="match status" value="1"/>
</dbReference>
<protein>
    <submittedName>
        <fullName evidence="2">Helix-turn-helix domain-containing protein</fullName>
    </submittedName>
</protein>
<dbReference type="AlphaFoldDB" id="A0A7V8NMZ0"/>
<dbReference type="Gene3D" id="3.30.420.10">
    <property type="entry name" value="Ribonuclease H-like superfamily/Ribonuclease H"/>
    <property type="match status" value="1"/>
</dbReference>
<feature type="domain" description="Integrase catalytic" evidence="1">
    <location>
        <begin position="265"/>
        <end position="441"/>
    </location>
</feature>
<gene>
    <name evidence="2" type="ORF">HRJ53_04945</name>
</gene>
<keyword evidence="3" id="KW-1185">Reference proteome</keyword>
<name>A0A7V8NMZ0_9BACT</name>
<dbReference type="SUPFAM" id="SSF46689">
    <property type="entry name" value="Homeodomain-like"/>
    <property type="match status" value="1"/>
</dbReference>
<dbReference type="GO" id="GO:0003676">
    <property type="term" value="F:nucleic acid binding"/>
    <property type="evidence" value="ECO:0007669"/>
    <property type="project" value="InterPro"/>
</dbReference>
<dbReference type="InterPro" id="IPR036397">
    <property type="entry name" value="RNaseH_sf"/>
</dbReference>
<dbReference type="InterPro" id="IPR009057">
    <property type="entry name" value="Homeodomain-like_sf"/>
</dbReference>